<name>A0A6S6TWV9_9BACT</name>
<keyword evidence="1" id="KW-0732">Signal</keyword>
<feature type="chain" id="PRO_5028328451" description="LysM domain-containing protein" evidence="1">
    <location>
        <begin position="22"/>
        <end position="91"/>
    </location>
</feature>
<sequence>MKNRLLKTLMLLAFLLTTALAGTWINITINSNDVTLSDLASSYYGDASETEVIYNANRDVIGENRQLSSGMELEIPVTEKFRDQPEHLGWR</sequence>
<protein>
    <recommendedName>
        <fullName evidence="3">LysM domain-containing protein</fullName>
    </recommendedName>
</protein>
<gene>
    <name evidence="2" type="ORF">HELGO_WM9284</name>
</gene>
<evidence type="ECO:0008006" key="3">
    <source>
        <dbReference type="Google" id="ProtNLM"/>
    </source>
</evidence>
<accession>A0A6S6TWV9</accession>
<dbReference type="EMBL" id="CACVAP010000102">
    <property type="protein sequence ID" value="CAA6822627.1"/>
    <property type="molecule type" value="Genomic_DNA"/>
</dbReference>
<organism evidence="2">
    <name type="scientific">uncultured Sulfurovum sp</name>
    <dbReference type="NCBI Taxonomy" id="269237"/>
    <lineage>
        <taxon>Bacteria</taxon>
        <taxon>Pseudomonadati</taxon>
        <taxon>Campylobacterota</taxon>
        <taxon>Epsilonproteobacteria</taxon>
        <taxon>Campylobacterales</taxon>
        <taxon>Sulfurovaceae</taxon>
        <taxon>Sulfurovum</taxon>
        <taxon>environmental samples</taxon>
    </lineage>
</organism>
<evidence type="ECO:0000313" key="2">
    <source>
        <dbReference type="EMBL" id="CAA6822627.1"/>
    </source>
</evidence>
<feature type="signal peptide" evidence="1">
    <location>
        <begin position="1"/>
        <end position="21"/>
    </location>
</feature>
<evidence type="ECO:0000256" key="1">
    <source>
        <dbReference type="SAM" id="SignalP"/>
    </source>
</evidence>
<proteinExistence type="predicted"/>
<dbReference type="AlphaFoldDB" id="A0A6S6TWV9"/>
<reference evidence="2" key="1">
    <citation type="submission" date="2020-01" db="EMBL/GenBank/DDBJ databases">
        <authorList>
            <person name="Meier V. D."/>
            <person name="Meier V D."/>
        </authorList>
    </citation>
    <scope>NUCLEOTIDE SEQUENCE</scope>
    <source>
        <strain evidence="2">HLG_WM_MAG_06</strain>
    </source>
</reference>